<evidence type="ECO:0000313" key="2">
    <source>
        <dbReference type="Proteomes" id="UP000287033"/>
    </source>
</evidence>
<accession>A0A401TM11</accession>
<gene>
    <name evidence="1" type="ORF">chiPu_0027797</name>
</gene>
<sequence length="93" mass="10713">MGQITGGAEDDEGARIGFLLHVTFRGNRLEPPFRLHRNVDSRFRFDALSSREPVSIPHQVRDRPRSKTPLSLLRRLLVAAKTCAHRREDLLRE</sequence>
<dbReference type="EMBL" id="BEZZ01114073">
    <property type="protein sequence ID" value="GCC43711.1"/>
    <property type="molecule type" value="Genomic_DNA"/>
</dbReference>
<evidence type="ECO:0000313" key="1">
    <source>
        <dbReference type="EMBL" id="GCC43711.1"/>
    </source>
</evidence>
<reference evidence="1 2" key="1">
    <citation type="journal article" date="2018" name="Nat. Ecol. Evol.">
        <title>Shark genomes provide insights into elasmobranch evolution and the origin of vertebrates.</title>
        <authorList>
            <person name="Hara Y"/>
            <person name="Yamaguchi K"/>
            <person name="Onimaru K"/>
            <person name="Kadota M"/>
            <person name="Koyanagi M"/>
            <person name="Keeley SD"/>
            <person name="Tatsumi K"/>
            <person name="Tanaka K"/>
            <person name="Motone F"/>
            <person name="Kageyama Y"/>
            <person name="Nozu R"/>
            <person name="Adachi N"/>
            <person name="Nishimura O"/>
            <person name="Nakagawa R"/>
            <person name="Tanegashima C"/>
            <person name="Kiyatake I"/>
            <person name="Matsumoto R"/>
            <person name="Murakumo K"/>
            <person name="Nishida K"/>
            <person name="Terakita A"/>
            <person name="Kuratani S"/>
            <person name="Sato K"/>
            <person name="Hyodo S Kuraku.S."/>
        </authorList>
    </citation>
    <scope>NUCLEOTIDE SEQUENCE [LARGE SCALE GENOMIC DNA]</scope>
</reference>
<dbReference type="Proteomes" id="UP000287033">
    <property type="component" value="Unassembled WGS sequence"/>
</dbReference>
<organism evidence="1 2">
    <name type="scientific">Chiloscyllium punctatum</name>
    <name type="common">Brownbanded bambooshark</name>
    <name type="synonym">Hemiscyllium punctatum</name>
    <dbReference type="NCBI Taxonomy" id="137246"/>
    <lineage>
        <taxon>Eukaryota</taxon>
        <taxon>Metazoa</taxon>
        <taxon>Chordata</taxon>
        <taxon>Craniata</taxon>
        <taxon>Vertebrata</taxon>
        <taxon>Chondrichthyes</taxon>
        <taxon>Elasmobranchii</taxon>
        <taxon>Galeomorphii</taxon>
        <taxon>Galeoidea</taxon>
        <taxon>Orectolobiformes</taxon>
        <taxon>Hemiscylliidae</taxon>
        <taxon>Chiloscyllium</taxon>
    </lineage>
</organism>
<feature type="non-terminal residue" evidence="1">
    <location>
        <position position="93"/>
    </location>
</feature>
<proteinExistence type="predicted"/>
<keyword evidence="2" id="KW-1185">Reference proteome</keyword>
<protein>
    <submittedName>
        <fullName evidence="1">Uncharacterized protein</fullName>
    </submittedName>
</protein>
<name>A0A401TM11_CHIPU</name>
<comment type="caution">
    <text evidence="1">The sequence shown here is derived from an EMBL/GenBank/DDBJ whole genome shotgun (WGS) entry which is preliminary data.</text>
</comment>
<dbReference type="AlphaFoldDB" id="A0A401TM11"/>